<dbReference type="EMBL" id="JBBEGL010000002">
    <property type="protein sequence ID" value="MEJ2886551.1"/>
    <property type="molecule type" value="Genomic_DNA"/>
</dbReference>
<feature type="transmembrane region" description="Helical" evidence="8">
    <location>
        <begin position="6"/>
        <end position="26"/>
    </location>
</feature>
<evidence type="ECO:0000256" key="5">
    <source>
        <dbReference type="ARBA" id="ARBA00022692"/>
    </source>
</evidence>
<evidence type="ECO:0000256" key="7">
    <source>
        <dbReference type="ARBA" id="ARBA00023136"/>
    </source>
</evidence>
<protein>
    <submittedName>
        <fullName evidence="9">AEC family transporter</fullName>
    </submittedName>
</protein>
<reference evidence="9 10" key="1">
    <citation type="submission" date="2024-03" db="EMBL/GenBank/DDBJ databases">
        <title>Actinomycetospora sp. OC33-EN06, a novel actinomycete isolated from wild orchid (Aerides multiflora).</title>
        <authorList>
            <person name="Suriyachadkun C."/>
        </authorList>
    </citation>
    <scope>NUCLEOTIDE SEQUENCE [LARGE SCALE GENOMIC DNA]</scope>
    <source>
        <strain evidence="9 10">OC33-EN06</strain>
    </source>
</reference>
<evidence type="ECO:0000256" key="6">
    <source>
        <dbReference type="ARBA" id="ARBA00022989"/>
    </source>
</evidence>
<keyword evidence="7 8" id="KW-0472">Membrane</keyword>
<evidence type="ECO:0000256" key="1">
    <source>
        <dbReference type="ARBA" id="ARBA00004651"/>
    </source>
</evidence>
<accession>A0ABU8N2F7</accession>
<comment type="similarity">
    <text evidence="2">Belongs to the auxin efflux carrier (TC 2.A.69) family.</text>
</comment>
<evidence type="ECO:0000256" key="4">
    <source>
        <dbReference type="ARBA" id="ARBA00022475"/>
    </source>
</evidence>
<keyword evidence="3" id="KW-0813">Transport</keyword>
<evidence type="ECO:0000313" key="9">
    <source>
        <dbReference type="EMBL" id="MEJ2886551.1"/>
    </source>
</evidence>
<dbReference type="PANTHER" id="PTHR36838">
    <property type="entry name" value="AUXIN EFFLUX CARRIER FAMILY PROTEIN"/>
    <property type="match status" value="1"/>
</dbReference>
<dbReference type="PANTHER" id="PTHR36838:SF1">
    <property type="entry name" value="SLR1864 PROTEIN"/>
    <property type="match status" value="1"/>
</dbReference>
<dbReference type="Gene3D" id="1.20.1530.20">
    <property type="match status" value="2"/>
</dbReference>
<keyword evidence="6 8" id="KW-1133">Transmembrane helix</keyword>
<comment type="caution">
    <text evidence="9">The sequence shown here is derived from an EMBL/GenBank/DDBJ whole genome shotgun (WGS) entry which is preliminary data.</text>
</comment>
<dbReference type="Pfam" id="PF03547">
    <property type="entry name" value="Mem_trans"/>
    <property type="match status" value="1"/>
</dbReference>
<feature type="transmembrane region" description="Helical" evidence="8">
    <location>
        <begin position="265"/>
        <end position="285"/>
    </location>
</feature>
<proteinExistence type="inferred from homology"/>
<feature type="transmembrane region" description="Helical" evidence="8">
    <location>
        <begin position="65"/>
        <end position="84"/>
    </location>
</feature>
<organism evidence="9 10">
    <name type="scientific">Actinomycetospora aeridis</name>
    <dbReference type="NCBI Taxonomy" id="3129231"/>
    <lineage>
        <taxon>Bacteria</taxon>
        <taxon>Bacillati</taxon>
        <taxon>Actinomycetota</taxon>
        <taxon>Actinomycetes</taxon>
        <taxon>Pseudonocardiales</taxon>
        <taxon>Pseudonocardiaceae</taxon>
        <taxon>Actinomycetospora</taxon>
    </lineage>
</organism>
<feature type="transmembrane region" description="Helical" evidence="8">
    <location>
        <begin position="234"/>
        <end position="259"/>
    </location>
</feature>
<keyword evidence="4" id="KW-1003">Cell membrane</keyword>
<dbReference type="InterPro" id="IPR004776">
    <property type="entry name" value="Mem_transp_PIN-like"/>
</dbReference>
<comment type="subcellular location">
    <subcellularLocation>
        <location evidence="1">Cell membrane</location>
        <topology evidence="1">Multi-pass membrane protein</topology>
    </subcellularLocation>
</comment>
<keyword evidence="10" id="KW-1185">Reference proteome</keyword>
<feature type="transmembrane region" description="Helical" evidence="8">
    <location>
        <begin position="207"/>
        <end position="227"/>
    </location>
</feature>
<feature type="transmembrane region" description="Helical" evidence="8">
    <location>
        <begin position="38"/>
        <end position="59"/>
    </location>
</feature>
<sequence>MGELLSRILPVFAVIAVGAAAGRFERFGERTAAVLNDLVYWIALPALIFVSVAGADLSAGVPGSALLASAAVVVVAYALGWGAARVVRRPSREAHAVGLVAGWGNVGYLGIPLTVAVLGPATAFAASLTSTLHTALAISVFLVAVTLDGRGRGLDATEGAIALPALLARRVLGNPVVIGIAAGVAVALLGVRLPGPVATTVGMLGDLAAPGGLFALGILLRGAVGALRESRAQWVPIGAAVAIKLVVMPALALGAVVLFGIPAPWGAVLVMMAALPDAATVFVLTAQYRAWYRESTAVVVITTVLSLVTLPLVVLVLP</sequence>
<name>A0ABU8N2F7_9PSEU</name>
<feature type="transmembrane region" description="Helical" evidence="8">
    <location>
        <begin position="96"/>
        <end position="118"/>
    </location>
</feature>
<feature type="transmembrane region" description="Helical" evidence="8">
    <location>
        <begin position="176"/>
        <end position="195"/>
    </location>
</feature>
<keyword evidence="5 8" id="KW-0812">Transmembrane</keyword>
<dbReference type="Proteomes" id="UP001370100">
    <property type="component" value="Unassembled WGS sequence"/>
</dbReference>
<feature type="transmembrane region" description="Helical" evidence="8">
    <location>
        <begin position="297"/>
        <end position="317"/>
    </location>
</feature>
<evidence type="ECO:0000256" key="2">
    <source>
        <dbReference type="ARBA" id="ARBA00010145"/>
    </source>
</evidence>
<dbReference type="InterPro" id="IPR038770">
    <property type="entry name" value="Na+/solute_symporter_sf"/>
</dbReference>
<feature type="transmembrane region" description="Helical" evidence="8">
    <location>
        <begin position="124"/>
        <end position="147"/>
    </location>
</feature>
<dbReference type="RefSeq" id="WP_337713026.1">
    <property type="nucleotide sequence ID" value="NZ_JBBEGL010000002.1"/>
</dbReference>
<evidence type="ECO:0000256" key="3">
    <source>
        <dbReference type="ARBA" id="ARBA00022448"/>
    </source>
</evidence>
<evidence type="ECO:0000313" key="10">
    <source>
        <dbReference type="Proteomes" id="UP001370100"/>
    </source>
</evidence>
<gene>
    <name evidence="9" type="ORF">WCD41_08820</name>
</gene>
<evidence type="ECO:0000256" key="8">
    <source>
        <dbReference type="SAM" id="Phobius"/>
    </source>
</evidence>